<name>M1CPP4_SOLTU</name>
<protein>
    <recommendedName>
        <fullName evidence="3">Retrotransposon gag domain-containing protein</fullName>
    </recommendedName>
</protein>
<dbReference type="PaxDb" id="4113-PGSC0003DMT400072093"/>
<reference evidence="1" key="2">
    <citation type="submission" date="2015-06" db="UniProtKB">
        <authorList>
            <consortium name="EnsemblPlants"/>
        </authorList>
    </citation>
    <scope>IDENTIFICATION</scope>
    <source>
        <strain evidence="1">DM1-3 516 R44</strain>
    </source>
</reference>
<evidence type="ECO:0008006" key="3">
    <source>
        <dbReference type="Google" id="ProtNLM"/>
    </source>
</evidence>
<evidence type="ECO:0000313" key="1">
    <source>
        <dbReference type="EnsemblPlants" id="PGSC0003DMT400072093"/>
    </source>
</evidence>
<sequence length="180" mass="21383">MADGYLNFSCQTPTAIVLERFSGVSNPTVWVYQAECYFNFYGLSKDMWLSLPYLYFDGEALAWFNWLYRNKKFYDWKHFTDKLFYHYRRPTVTEFGLPPVTDLLLQMDAHLSRMHRHLDNIQNSLSACSQKFYDAQARPDLTASLADKCDIDRSLNRKLFLLWTRTTPTLQRIYRSLIPC</sequence>
<dbReference type="STRING" id="4113.M1CPP4"/>
<evidence type="ECO:0000313" key="2">
    <source>
        <dbReference type="Proteomes" id="UP000011115"/>
    </source>
</evidence>
<dbReference type="Proteomes" id="UP000011115">
    <property type="component" value="Unassembled WGS sequence"/>
</dbReference>
<dbReference type="EnsemblPlants" id="PGSC0003DMT400072093">
    <property type="protein sequence ID" value="PGSC0003DMT400072093"/>
    <property type="gene ID" value="PGSC0003DMG400028049"/>
</dbReference>
<dbReference type="Gramene" id="PGSC0003DMT400072093">
    <property type="protein sequence ID" value="PGSC0003DMT400072093"/>
    <property type="gene ID" value="PGSC0003DMG400028049"/>
</dbReference>
<dbReference type="HOGENOM" id="CLU_1498822_0_0_1"/>
<accession>M1CPP4</accession>
<organism evidence="1 2">
    <name type="scientific">Solanum tuberosum</name>
    <name type="common">Potato</name>
    <dbReference type="NCBI Taxonomy" id="4113"/>
    <lineage>
        <taxon>Eukaryota</taxon>
        <taxon>Viridiplantae</taxon>
        <taxon>Streptophyta</taxon>
        <taxon>Embryophyta</taxon>
        <taxon>Tracheophyta</taxon>
        <taxon>Spermatophyta</taxon>
        <taxon>Magnoliopsida</taxon>
        <taxon>eudicotyledons</taxon>
        <taxon>Gunneridae</taxon>
        <taxon>Pentapetalae</taxon>
        <taxon>asterids</taxon>
        <taxon>lamiids</taxon>
        <taxon>Solanales</taxon>
        <taxon>Solanaceae</taxon>
        <taxon>Solanoideae</taxon>
        <taxon>Solaneae</taxon>
        <taxon>Solanum</taxon>
    </lineage>
</organism>
<dbReference type="AlphaFoldDB" id="M1CPP4"/>
<reference evidence="2" key="1">
    <citation type="journal article" date="2011" name="Nature">
        <title>Genome sequence and analysis of the tuber crop potato.</title>
        <authorList>
            <consortium name="The Potato Genome Sequencing Consortium"/>
        </authorList>
    </citation>
    <scope>NUCLEOTIDE SEQUENCE [LARGE SCALE GENOMIC DNA]</scope>
    <source>
        <strain evidence="2">cv. DM1-3 516 R44</strain>
    </source>
</reference>
<keyword evidence="2" id="KW-1185">Reference proteome</keyword>
<dbReference type="InParanoid" id="M1CPP4"/>
<proteinExistence type="predicted"/>